<comment type="similarity">
    <text evidence="3 10">Belongs to the glycosyl hydrolase 2 family.</text>
</comment>
<dbReference type="GO" id="GO:0009341">
    <property type="term" value="C:beta-galactosidase complex"/>
    <property type="evidence" value="ECO:0007669"/>
    <property type="project" value="InterPro"/>
</dbReference>
<evidence type="ECO:0000256" key="10">
    <source>
        <dbReference type="RuleBase" id="RU361154"/>
    </source>
</evidence>
<evidence type="ECO:0000259" key="11">
    <source>
        <dbReference type="SMART" id="SM01038"/>
    </source>
</evidence>
<dbReference type="Pfam" id="PF02837">
    <property type="entry name" value="Glyco_hydro_2_N"/>
    <property type="match status" value="1"/>
</dbReference>
<evidence type="ECO:0000256" key="2">
    <source>
        <dbReference type="ARBA" id="ARBA00001913"/>
    </source>
</evidence>
<evidence type="ECO:0000256" key="7">
    <source>
        <dbReference type="ARBA" id="ARBA00022837"/>
    </source>
</evidence>
<dbReference type="Proteomes" id="UP000265926">
    <property type="component" value="Unassembled WGS sequence"/>
</dbReference>
<dbReference type="Gene3D" id="2.60.40.10">
    <property type="entry name" value="Immunoglobulins"/>
    <property type="match status" value="2"/>
</dbReference>
<dbReference type="Pfam" id="PF02929">
    <property type="entry name" value="Bgal_small_N"/>
    <property type="match status" value="1"/>
</dbReference>
<evidence type="ECO:0000313" key="12">
    <source>
        <dbReference type="EMBL" id="RIJ50849.1"/>
    </source>
</evidence>
<dbReference type="InterPro" id="IPR006104">
    <property type="entry name" value="Glyco_hydro_2_N"/>
</dbReference>
<dbReference type="InterPro" id="IPR023232">
    <property type="entry name" value="Glyco_hydro_2_AS"/>
</dbReference>
<dbReference type="InterPro" id="IPR004199">
    <property type="entry name" value="B-gal_small/dom_5"/>
</dbReference>
<dbReference type="InterPro" id="IPR017853">
    <property type="entry name" value="GH"/>
</dbReference>
<evidence type="ECO:0000256" key="3">
    <source>
        <dbReference type="ARBA" id="ARBA00007401"/>
    </source>
</evidence>
<dbReference type="PANTHER" id="PTHR46323:SF2">
    <property type="entry name" value="BETA-GALACTOSIDASE"/>
    <property type="match status" value="1"/>
</dbReference>
<dbReference type="EC" id="3.2.1.23" evidence="5 10"/>
<keyword evidence="8 10" id="KW-0326">Glycosidase</keyword>
<evidence type="ECO:0000256" key="5">
    <source>
        <dbReference type="ARBA" id="ARBA00012756"/>
    </source>
</evidence>
<dbReference type="InterPro" id="IPR023230">
    <property type="entry name" value="Glyco_hydro_2_CS"/>
</dbReference>
<dbReference type="Pfam" id="PF02836">
    <property type="entry name" value="Glyco_hydro_2_C"/>
    <property type="match status" value="1"/>
</dbReference>
<dbReference type="SUPFAM" id="SSF49785">
    <property type="entry name" value="Galactose-binding domain-like"/>
    <property type="match status" value="1"/>
</dbReference>
<dbReference type="GO" id="GO:0004565">
    <property type="term" value="F:beta-galactosidase activity"/>
    <property type="evidence" value="ECO:0007669"/>
    <property type="project" value="UniProtKB-EC"/>
</dbReference>
<evidence type="ECO:0000256" key="1">
    <source>
        <dbReference type="ARBA" id="ARBA00001412"/>
    </source>
</evidence>
<evidence type="ECO:0000256" key="8">
    <source>
        <dbReference type="ARBA" id="ARBA00023295"/>
    </source>
</evidence>
<dbReference type="Pfam" id="PF16353">
    <property type="entry name" value="LacZ_4"/>
    <property type="match status" value="1"/>
</dbReference>
<dbReference type="PROSITE" id="PS00719">
    <property type="entry name" value="GLYCOSYL_HYDROL_F2_1"/>
    <property type="match status" value="1"/>
</dbReference>
<accession>A0A399T6Q3</accession>
<organism evidence="12 13">
    <name type="scientific">Maribellus luteus</name>
    <dbReference type="NCBI Taxonomy" id="2305463"/>
    <lineage>
        <taxon>Bacteria</taxon>
        <taxon>Pseudomonadati</taxon>
        <taxon>Bacteroidota</taxon>
        <taxon>Bacteroidia</taxon>
        <taxon>Marinilabiliales</taxon>
        <taxon>Prolixibacteraceae</taxon>
        <taxon>Maribellus</taxon>
    </lineage>
</organism>
<dbReference type="PRINTS" id="PR00132">
    <property type="entry name" value="GLHYDRLASE2"/>
</dbReference>
<comment type="catalytic activity">
    <reaction evidence="1 10">
        <text>Hydrolysis of terminal non-reducing beta-D-galactose residues in beta-D-galactosides.</text>
        <dbReference type="EC" id="3.2.1.23"/>
    </reaction>
</comment>
<dbReference type="InterPro" id="IPR014718">
    <property type="entry name" value="GH-type_carb-bd"/>
</dbReference>
<dbReference type="InterPro" id="IPR006101">
    <property type="entry name" value="Glyco_hydro_2"/>
</dbReference>
<dbReference type="Pfam" id="PF00703">
    <property type="entry name" value="Glyco_hydro_2"/>
    <property type="match status" value="1"/>
</dbReference>
<gene>
    <name evidence="12" type="ORF">D1614_02710</name>
</gene>
<evidence type="ECO:0000256" key="6">
    <source>
        <dbReference type="ARBA" id="ARBA00022801"/>
    </source>
</evidence>
<dbReference type="EMBL" id="QWGR01000001">
    <property type="protein sequence ID" value="RIJ50849.1"/>
    <property type="molecule type" value="Genomic_DNA"/>
</dbReference>
<comment type="cofactor">
    <cofactor evidence="2">
        <name>Ca(2+)</name>
        <dbReference type="ChEBI" id="CHEBI:29108"/>
    </cofactor>
</comment>
<dbReference type="SMART" id="SM01038">
    <property type="entry name" value="Bgal_small_N"/>
    <property type="match status" value="1"/>
</dbReference>
<dbReference type="InterPro" id="IPR008979">
    <property type="entry name" value="Galactose-bd-like_sf"/>
</dbReference>
<keyword evidence="6 10" id="KW-0378">Hydrolase</keyword>
<dbReference type="InterPro" id="IPR032312">
    <property type="entry name" value="LacZ_4"/>
</dbReference>
<name>A0A399T6Q3_9BACT</name>
<dbReference type="Gene3D" id="3.20.20.80">
    <property type="entry name" value="Glycosidases"/>
    <property type="match status" value="1"/>
</dbReference>
<evidence type="ECO:0000256" key="9">
    <source>
        <dbReference type="ARBA" id="ARBA00032230"/>
    </source>
</evidence>
<dbReference type="InterPro" id="IPR006103">
    <property type="entry name" value="Glyco_hydro_2_cat"/>
</dbReference>
<dbReference type="RefSeq" id="WP_119436318.1">
    <property type="nucleotide sequence ID" value="NZ_QWGR01000001.1"/>
</dbReference>
<keyword evidence="13" id="KW-1185">Reference proteome</keyword>
<dbReference type="SUPFAM" id="SSF51445">
    <property type="entry name" value="(Trans)glycosidases"/>
    <property type="match status" value="1"/>
</dbReference>
<dbReference type="InterPro" id="IPR011013">
    <property type="entry name" value="Gal_mutarotase_sf_dom"/>
</dbReference>
<comment type="subunit">
    <text evidence="4">Monomer.</text>
</comment>
<dbReference type="Gene3D" id="2.60.120.260">
    <property type="entry name" value="Galactose-binding domain-like"/>
    <property type="match status" value="1"/>
</dbReference>
<dbReference type="PANTHER" id="PTHR46323">
    <property type="entry name" value="BETA-GALACTOSIDASE"/>
    <property type="match status" value="1"/>
</dbReference>
<dbReference type="InterPro" id="IPR036156">
    <property type="entry name" value="Beta-gal/glucu_dom_sf"/>
</dbReference>
<feature type="domain" description="Beta galactosidase small chain/" evidence="11">
    <location>
        <begin position="777"/>
        <end position="1049"/>
    </location>
</feature>
<dbReference type="GO" id="GO:0030246">
    <property type="term" value="F:carbohydrate binding"/>
    <property type="evidence" value="ECO:0007669"/>
    <property type="project" value="InterPro"/>
</dbReference>
<dbReference type="OrthoDB" id="9801077at2"/>
<dbReference type="Gene3D" id="2.70.98.10">
    <property type="match status" value="1"/>
</dbReference>
<dbReference type="SUPFAM" id="SSF74650">
    <property type="entry name" value="Galactose mutarotase-like"/>
    <property type="match status" value="1"/>
</dbReference>
<proteinExistence type="inferred from homology"/>
<comment type="caution">
    <text evidence="12">The sequence shown here is derived from an EMBL/GenBank/DDBJ whole genome shotgun (WGS) entry which is preliminary data.</text>
</comment>
<dbReference type="SUPFAM" id="SSF49303">
    <property type="entry name" value="beta-Galactosidase/glucuronidase domain"/>
    <property type="match status" value="2"/>
</dbReference>
<dbReference type="PROSITE" id="PS00608">
    <property type="entry name" value="GLYCOSYL_HYDROL_F2_2"/>
    <property type="match status" value="1"/>
</dbReference>
<keyword evidence="7" id="KW-0106">Calcium</keyword>
<protein>
    <recommendedName>
        <fullName evidence="5 10">Beta-galactosidase</fullName>
        <ecNumber evidence="5 10">3.2.1.23</ecNumber>
    </recommendedName>
    <alternativeName>
        <fullName evidence="9 10">Lactase</fullName>
    </alternativeName>
</protein>
<reference evidence="12 13" key="1">
    <citation type="submission" date="2018-08" db="EMBL/GenBank/DDBJ databases">
        <title>Pallidiluteibacterium maritimus gen. nov., sp. nov., isolated from coastal sediment.</title>
        <authorList>
            <person name="Zhou L.Y."/>
        </authorList>
    </citation>
    <scope>NUCLEOTIDE SEQUENCE [LARGE SCALE GENOMIC DNA]</scope>
    <source>
        <strain evidence="12 13">XSD2</strain>
    </source>
</reference>
<dbReference type="InterPro" id="IPR006102">
    <property type="entry name" value="Ig-like_GH2"/>
</dbReference>
<dbReference type="GO" id="GO:0005990">
    <property type="term" value="P:lactose catabolic process"/>
    <property type="evidence" value="ECO:0007669"/>
    <property type="project" value="TreeGrafter"/>
</dbReference>
<evidence type="ECO:0000256" key="4">
    <source>
        <dbReference type="ARBA" id="ARBA00011245"/>
    </source>
</evidence>
<evidence type="ECO:0000313" key="13">
    <source>
        <dbReference type="Proteomes" id="UP000265926"/>
    </source>
</evidence>
<sequence>MRYIIFLISFFLIALVKAQIPHDWENPQIIGINKEATAATFKTYNNEKNALSFLPSENEQSLNGKWKFNWCSNPNDRPLDFFELEYNYADWNEIVVPGNWQTQGYGKPIYTNIKYPFRKVPPRVTAEPDEEFTNYELRNPVGSYRRTFLINDIWKNKEVFIRFDGVKSAFYLWINGQKVGYSQGSMTPATFNITQYIKQGQNQVAVEVYRWSDGSYLEDQDMWRLSGIYRNVTLLAKNKVHISDFAISTDFDDKYIDAQLNVDVKIKNASQSELKEVNIEAAIYDNEQNIIQSSNSILKYKCPEIGAGNEANIKLSMLVEKPLQWNAETPNLYTLLIKLKDKNGIELENIPCRFGFREVEIQGDLFKVNGQLVKLKGVNRHEHHPRTGRQVDYNTMIKDIELLKQCNINFVRTSHYPNCPEWYQLCDKYGIYLMNEANQESHDFEIGNKVIGDNPDWTKAHVDRALSMVERDKNHPSVIIWSLGNEGGAGRNFVAMAKAIRQVIPNAVVFCDSDMEVSDMYDYSYMHPDKVLEFVALNTDRPLIMREYAHAMGNSVGNLKDYWDVIYDFDRFVGGAIWDWVDQGLAKPIDGRKLSYPSDPTNLELADDEFFTFGGDFGDFPNDGEFCINGLIGPDRIPNPHYYEVQKVHESIFFDLQGEDKRSLRITNKYDFIDLDQFDFSWVLSLNGREVTTGQLRDIQAKPDQVVTLELDYPEINKSSGEYTLQVYATPKEKQAWANPGYIAAKEQFVLSPYHWGSLNRNLDDPVRFKESKEVIEINGDEFSISIDSRNGALTSYKVKGQEYLVHALEPYFWKPPNNNQQRNEYVNRLGDWKEAAQNRKVLKYDVRKDPTSNLLTVEFDLELDKIEAEYKLVYSIDVEGKIQVDASYEPSGNSNPLMPKFGFRMAIPKQFDKIKWYGRGPHENYPDRKYGAFLGKYSSDLDNFITHYISPQDNSNRCDTRFAQFTNESGEGIRINGIKPFSFRAWPYLESDLEDAKHDYEIKHRDFININIDYKIHGVGGDDSWGARTHKKYTINGNKPVSFGFIILPF</sequence>
<dbReference type="AlphaFoldDB" id="A0A399T6Q3"/>
<dbReference type="InterPro" id="IPR013783">
    <property type="entry name" value="Ig-like_fold"/>
</dbReference>
<dbReference type="InterPro" id="IPR050347">
    <property type="entry name" value="Bact_Beta-galactosidase"/>
</dbReference>